<dbReference type="RefSeq" id="WP_194452226.1">
    <property type="nucleotide sequence ID" value="NZ_CP063849.1"/>
</dbReference>
<gene>
    <name evidence="1" type="ORF">IRI77_11635</name>
</gene>
<dbReference type="AlphaFoldDB" id="A0A7S7NVM5"/>
<dbReference type="KEGG" id="pfer:IRI77_11635"/>
<dbReference type="Gene3D" id="3.30.420.40">
    <property type="match status" value="2"/>
</dbReference>
<evidence type="ECO:0000313" key="1">
    <source>
        <dbReference type="EMBL" id="QOY90566.1"/>
    </source>
</evidence>
<dbReference type="EMBL" id="CP063849">
    <property type="protein sequence ID" value="QOY90566.1"/>
    <property type="molecule type" value="Genomic_DNA"/>
</dbReference>
<dbReference type="PANTHER" id="PTHR18964:SF173">
    <property type="entry name" value="GLUCOKINASE"/>
    <property type="match status" value="1"/>
</dbReference>
<dbReference type="InterPro" id="IPR000600">
    <property type="entry name" value="ROK"/>
</dbReference>
<dbReference type="PANTHER" id="PTHR18964">
    <property type="entry name" value="ROK (REPRESSOR, ORF, KINASE) FAMILY"/>
    <property type="match status" value="1"/>
</dbReference>
<dbReference type="InterPro" id="IPR043129">
    <property type="entry name" value="ATPase_NBD"/>
</dbReference>
<evidence type="ECO:0000313" key="2">
    <source>
        <dbReference type="Proteomes" id="UP000593892"/>
    </source>
</evidence>
<reference evidence="1 2" key="1">
    <citation type="submission" date="2020-10" db="EMBL/GenBank/DDBJ databases">
        <title>Complete genome sequence of Paludibaculum fermentans P105T, a facultatively anaerobic acidobacterium capable of dissimilatory Fe(III) reduction.</title>
        <authorList>
            <person name="Dedysh S.N."/>
            <person name="Beletsky A.V."/>
            <person name="Kulichevskaya I.S."/>
            <person name="Mardanov A.V."/>
            <person name="Ravin N.V."/>
        </authorList>
    </citation>
    <scope>NUCLEOTIDE SEQUENCE [LARGE SCALE GENOMIC DNA]</scope>
    <source>
        <strain evidence="1 2">P105</strain>
    </source>
</reference>
<name>A0A7S7NVM5_PALFE</name>
<keyword evidence="2" id="KW-1185">Reference proteome</keyword>
<accession>A0A7S7NVM5</accession>
<dbReference type="Pfam" id="PF00480">
    <property type="entry name" value="ROK"/>
    <property type="match status" value="1"/>
</dbReference>
<proteinExistence type="predicted"/>
<sequence>MELIVPEVKPVLDAEFRPAALAWRAFANRIAGQSLPIRIAVEQGNGSTYVFERAIDRDTSSAATAVNLRFLERELKFLLWAVGGCRIHLDAPELLVGLLRDYIYRYSPNRLFDVDIMGPLIYGKPFEILHASGSAFPKASHVTLPLGRHQGGCRVAIDKGASDIKAYAEMDGQKTFASEFKWDPKPQSDPAYHYEHILHALRAAAATLPRVDAIGVSSAGVYVDNEARVASLFRGVPRDKFQSDIVPLYHRIKKEFGGIPVVVANDGSVSALAGSMSLNRNRVLGVAFGSSLAAGYVDGTGNITTWLDELAFVPVDMNPLAPADEWSGDRGCGVQYLSQQAVNRLLGPAGIDVPADMGVPERLEHVQALMKKGDPRPPKIYQTVGAYFGYALAHYANYYDIGTVLVMGRVTTGEGGDIILQVANEVLAREFPHLSIDVRLPDEASRRVGQAAAAASLPQIGAA</sequence>
<protein>
    <submittedName>
        <fullName evidence="1">ROK family protein</fullName>
    </submittedName>
</protein>
<dbReference type="Proteomes" id="UP000593892">
    <property type="component" value="Chromosome"/>
</dbReference>
<organism evidence="1 2">
    <name type="scientific">Paludibaculum fermentans</name>
    <dbReference type="NCBI Taxonomy" id="1473598"/>
    <lineage>
        <taxon>Bacteria</taxon>
        <taxon>Pseudomonadati</taxon>
        <taxon>Acidobacteriota</taxon>
        <taxon>Terriglobia</taxon>
        <taxon>Bryobacterales</taxon>
        <taxon>Bryobacteraceae</taxon>
        <taxon>Paludibaculum</taxon>
    </lineage>
</organism>
<dbReference type="SUPFAM" id="SSF53067">
    <property type="entry name" value="Actin-like ATPase domain"/>
    <property type="match status" value="1"/>
</dbReference>